<comment type="caution">
    <text evidence="3">The sequence shown here is derived from an EMBL/GenBank/DDBJ whole genome shotgun (WGS) entry which is preliminary data.</text>
</comment>
<sequence length="227" mass="24074">MHFLLLGATGRTGKHVVTELLAQGHTAVALVRNPAAITGRKGLTVVQGSPLNKADIEKALTASPEPLAVSAAIITLNTVRASDSPFAAQVSPPRFLADSCEAACAALLAHDIRRIVVMSTAGAGDSWKGLPVVSRAFMGWTNVKYALKDHNLVDQEIRQTDTDWTLVRPVRLEFDDAAPAKDMGILDSAGGGKLGMRDCAQITSVARLLVKIAVEGLYVKEAIVVRD</sequence>
<comment type="similarity">
    <text evidence="1">Belongs to the avfA family.</text>
</comment>
<dbReference type="SUPFAM" id="SSF51735">
    <property type="entry name" value="NAD(P)-binding Rossmann-fold domains"/>
    <property type="match status" value="1"/>
</dbReference>
<protein>
    <recommendedName>
        <fullName evidence="2">NAD(P)-binding domain-containing protein</fullName>
    </recommendedName>
</protein>
<organism evidence="3 4">
    <name type="scientific">Sporothrix bragantina</name>
    <dbReference type="NCBI Taxonomy" id="671064"/>
    <lineage>
        <taxon>Eukaryota</taxon>
        <taxon>Fungi</taxon>
        <taxon>Dikarya</taxon>
        <taxon>Ascomycota</taxon>
        <taxon>Pezizomycotina</taxon>
        <taxon>Sordariomycetes</taxon>
        <taxon>Sordariomycetidae</taxon>
        <taxon>Ophiostomatales</taxon>
        <taxon>Ophiostomataceae</taxon>
        <taxon>Sporothrix</taxon>
    </lineage>
</organism>
<dbReference type="PANTHER" id="PTHR43355:SF2">
    <property type="entry name" value="FLAVIN REDUCTASE (NADPH)"/>
    <property type="match status" value="1"/>
</dbReference>
<dbReference type="InterPro" id="IPR051606">
    <property type="entry name" value="Polyketide_Oxido-like"/>
</dbReference>
<gene>
    <name evidence="3" type="ORF">SBRCBS47491_004497</name>
</gene>
<evidence type="ECO:0000256" key="1">
    <source>
        <dbReference type="ARBA" id="ARBA00038376"/>
    </source>
</evidence>
<name>A0ABP0BQF1_9PEZI</name>
<evidence type="ECO:0000259" key="2">
    <source>
        <dbReference type="Pfam" id="PF13460"/>
    </source>
</evidence>
<keyword evidence="4" id="KW-1185">Reference proteome</keyword>
<proteinExistence type="inferred from homology"/>
<dbReference type="EMBL" id="CAWUHC010000034">
    <property type="protein sequence ID" value="CAK7221346.1"/>
    <property type="molecule type" value="Genomic_DNA"/>
</dbReference>
<evidence type="ECO:0000313" key="4">
    <source>
        <dbReference type="Proteomes" id="UP001642406"/>
    </source>
</evidence>
<accession>A0ABP0BQF1</accession>
<reference evidence="3 4" key="1">
    <citation type="submission" date="2024-01" db="EMBL/GenBank/DDBJ databases">
        <authorList>
            <person name="Allen C."/>
            <person name="Tagirdzhanova G."/>
        </authorList>
    </citation>
    <scope>NUCLEOTIDE SEQUENCE [LARGE SCALE GENOMIC DNA]</scope>
</reference>
<dbReference type="InterPro" id="IPR016040">
    <property type="entry name" value="NAD(P)-bd_dom"/>
</dbReference>
<dbReference type="PANTHER" id="PTHR43355">
    <property type="entry name" value="FLAVIN REDUCTASE (NADPH)"/>
    <property type="match status" value="1"/>
</dbReference>
<dbReference type="Proteomes" id="UP001642406">
    <property type="component" value="Unassembled WGS sequence"/>
</dbReference>
<dbReference type="InterPro" id="IPR036291">
    <property type="entry name" value="NAD(P)-bd_dom_sf"/>
</dbReference>
<dbReference type="Gene3D" id="3.40.50.720">
    <property type="entry name" value="NAD(P)-binding Rossmann-like Domain"/>
    <property type="match status" value="1"/>
</dbReference>
<feature type="domain" description="NAD(P)-binding" evidence="2">
    <location>
        <begin position="7"/>
        <end position="211"/>
    </location>
</feature>
<evidence type="ECO:0000313" key="3">
    <source>
        <dbReference type="EMBL" id="CAK7221346.1"/>
    </source>
</evidence>
<dbReference type="Pfam" id="PF13460">
    <property type="entry name" value="NAD_binding_10"/>
    <property type="match status" value="1"/>
</dbReference>